<feature type="region of interest" description="Disordered" evidence="1">
    <location>
        <begin position="463"/>
        <end position="933"/>
    </location>
</feature>
<feature type="compositionally biased region" description="Basic residues" evidence="1">
    <location>
        <begin position="314"/>
        <end position="328"/>
    </location>
</feature>
<feature type="compositionally biased region" description="Basic and acidic residues" evidence="1">
    <location>
        <begin position="615"/>
        <end position="649"/>
    </location>
</feature>
<dbReference type="Proteomes" id="UP000245884">
    <property type="component" value="Unassembled WGS sequence"/>
</dbReference>
<feature type="compositionally biased region" description="Polar residues" evidence="1">
    <location>
        <begin position="127"/>
        <end position="143"/>
    </location>
</feature>
<feature type="compositionally biased region" description="Low complexity" evidence="1">
    <location>
        <begin position="697"/>
        <end position="730"/>
    </location>
</feature>
<feature type="compositionally biased region" description="Low complexity" evidence="1">
    <location>
        <begin position="924"/>
        <end position="933"/>
    </location>
</feature>
<feature type="compositionally biased region" description="Basic and acidic residues" evidence="1">
    <location>
        <begin position="372"/>
        <end position="386"/>
    </location>
</feature>
<feature type="compositionally biased region" description="Polar residues" evidence="1">
    <location>
        <begin position="536"/>
        <end position="550"/>
    </location>
</feature>
<feature type="region of interest" description="Disordered" evidence="1">
    <location>
        <begin position="104"/>
        <end position="391"/>
    </location>
</feature>
<evidence type="ECO:0000313" key="2">
    <source>
        <dbReference type="EMBL" id="PWN29720.1"/>
    </source>
</evidence>
<keyword evidence="3" id="KW-1185">Reference proteome</keyword>
<feature type="compositionally biased region" description="Low complexity" evidence="1">
    <location>
        <begin position="144"/>
        <end position="162"/>
    </location>
</feature>
<dbReference type="GeneID" id="37027345"/>
<feature type="compositionally biased region" description="Polar residues" evidence="1">
    <location>
        <begin position="357"/>
        <end position="371"/>
    </location>
</feature>
<evidence type="ECO:0000256" key="1">
    <source>
        <dbReference type="SAM" id="MobiDB-lite"/>
    </source>
</evidence>
<feature type="compositionally biased region" description="Low complexity" evidence="1">
    <location>
        <begin position="488"/>
        <end position="504"/>
    </location>
</feature>
<accession>A0A316UWN6</accession>
<gene>
    <name evidence="2" type="ORF">BDZ90DRAFT_230572</name>
</gene>
<feature type="compositionally biased region" description="Basic and acidic residues" evidence="1">
    <location>
        <begin position="463"/>
        <end position="487"/>
    </location>
</feature>
<organism evidence="2 3">
    <name type="scientific">Jaminaea rosea</name>
    <dbReference type="NCBI Taxonomy" id="1569628"/>
    <lineage>
        <taxon>Eukaryota</taxon>
        <taxon>Fungi</taxon>
        <taxon>Dikarya</taxon>
        <taxon>Basidiomycota</taxon>
        <taxon>Ustilaginomycotina</taxon>
        <taxon>Exobasidiomycetes</taxon>
        <taxon>Microstromatales</taxon>
        <taxon>Microstromatales incertae sedis</taxon>
        <taxon>Jaminaea</taxon>
    </lineage>
</organism>
<proteinExistence type="predicted"/>
<sequence length="933" mass="96633">MASWMSYVHFLAFILALYWIHVGFQALVVRGKRQAFRLEQRRRAGIPDSDNRPFDIAQADALQVKRRRDLARSNTSAVASSFASATGFDARALFGRGLPSSAKKISSALPRSGSASPYSPRRPNVVAPSTSSHLSPGQSSRYNPASYAGAAGRASPAGATAGYKRSIPAANEARSETSTVRPAIRHRPSKLAQLQQDQDEEEEDGETGMAWEATELPTRRGKKRGADEARNIGEEDSVIGRAGRAKKGRAYQPTEIGSAMDEDDNEYLPGEGEEANDSETDLASLGPLSELDDEEMDEYAPPQRTPAGLLPSTRRAKHKAARKIRQPRTIKAEPKDRSLADDMRDLSDVDDDVSMRTTSRAGRNKAATTSRDVPDSERSIGEEWHDPVSNFQHRMDLDDVLTDEEVTPGRKRRVTKQRRVKRRLTVKLEWRPKWAMPADSEHPDKGEMVPHYVPVWLSDAEIDESRRKGELGEQVGERELQARRAAEAKAAAGAGSASSSPSSARRVDSLLYQAPHRIPLRSPLSKSKLGLVGASPRTSPGLTRSRSATPDVSLGGTSRGSPAATSTSASSSSSRTNSRGRLSLGGSPSSLSTAAAAGATGATASPLRNRALDAAGKRRREEELMKRIREAREDKERLEREKKEKEAKAKGPAPPAAAPVATPTPSFGTAPVASKAEDGPKQPGEADAGKAPFSFGAPATAAPSDPAKPAAPAPASSGGFTFGAPSSSSAAPPPQPQTKTESKPSQPSSSSPFTFGAAAKPAAPAAPAASSSPAPFTFGDSKPAAATSTATTSAQANGTGGSTSPAPFSFGKSAAAASPAPAANGSSSSSTPFSFGAPSSNGPASKPADSASGGSGAPSFTFGASSSASPAPAAPASSSAPFSFGASKTSTPSGPSSGTGGTSFTFGAPAAPAAGGSGSGTTSGGFSFSFGKK</sequence>
<feature type="compositionally biased region" description="Basic and acidic residues" evidence="1">
    <location>
        <begin position="330"/>
        <end position="347"/>
    </location>
</feature>
<feature type="compositionally biased region" description="Acidic residues" evidence="1">
    <location>
        <begin position="260"/>
        <end position="280"/>
    </location>
</feature>
<dbReference type="EMBL" id="KZ819663">
    <property type="protein sequence ID" value="PWN29720.1"/>
    <property type="molecule type" value="Genomic_DNA"/>
</dbReference>
<reference evidence="2 3" key="1">
    <citation type="journal article" date="2018" name="Mol. Biol. Evol.">
        <title>Broad Genomic Sampling Reveals a Smut Pathogenic Ancestry of the Fungal Clade Ustilaginomycotina.</title>
        <authorList>
            <person name="Kijpornyongpan T."/>
            <person name="Mondo S.J."/>
            <person name="Barry K."/>
            <person name="Sandor L."/>
            <person name="Lee J."/>
            <person name="Lipzen A."/>
            <person name="Pangilinan J."/>
            <person name="LaButti K."/>
            <person name="Hainaut M."/>
            <person name="Henrissat B."/>
            <person name="Grigoriev I.V."/>
            <person name="Spatafora J.W."/>
            <person name="Aime M.C."/>
        </authorList>
    </citation>
    <scope>NUCLEOTIDE SEQUENCE [LARGE SCALE GENOMIC DNA]</scope>
    <source>
        <strain evidence="2 3">MCA 5214</strain>
    </source>
</reference>
<evidence type="ECO:0000313" key="3">
    <source>
        <dbReference type="Proteomes" id="UP000245884"/>
    </source>
</evidence>
<dbReference type="AlphaFoldDB" id="A0A316UWN6"/>
<dbReference type="OrthoDB" id="9451547at2759"/>
<feature type="compositionally biased region" description="Low complexity" evidence="1">
    <location>
        <begin position="743"/>
        <end position="775"/>
    </location>
</feature>
<name>A0A316UWN6_9BASI</name>
<feature type="compositionally biased region" description="Acidic residues" evidence="1">
    <location>
        <begin position="197"/>
        <end position="206"/>
    </location>
</feature>
<feature type="compositionally biased region" description="Low complexity" evidence="1">
    <location>
        <begin position="784"/>
        <end position="914"/>
    </location>
</feature>
<dbReference type="RefSeq" id="XP_025364332.1">
    <property type="nucleotide sequence ID" value="XM_025505522.1"/>
</dbReference>
<protein>
    <submittedName>
        <fullName evidence="2">Uncharacterized protein</fullName>
    </submittedName>
</protein>
<feature type="compositionally biased region" description="Low complexity" evidence="1">
    <location>
        <begin position="555"/>
        <end position="607"/>
    </location>
</feature>
<dbReference type="STRING" id="1569628.A0A316UWN6"/>
<feature type="compositionally biased region" description="Basic and acidic residues" evidence="1">
    <location>
        <begin position="224"/>
        <end position="233"/>
    </location>
</feature>